<dbReference type="SUPFAM" id="SSF53218">
    <property type="entry name" value="Molybdenum cofactor biosynthesis proteins"/>
    <property type="match status" value="1"/>
</dbReference>
<dbReference type="NCBIfam" id="TIGR00177">
    <property type="entry name" value="molyb_syn"/>
    <property type="match status" value="1"/>
</dbReference>
<reference evidence="4 5" key="1">
    <citation type="submission" date="2023-07" db="EMBL/GenBank/DDBJ databases">
        <title>Genomic Encyclopedia of Type Strains, Phase IV (KMG-IV): sequencing the most valuable type-strain genomes for metagenomic binning, comparative biology and taxonomic classification.</title>
        <authorList>
            <person name="Goeker M."/>
        </authorList>
    </citation>
    <scope>NUCLEOTIDE SEQUENCE [LARGE SCALE GENOMIC DNA]</scope>
    <source>
        <strain evidence="4 5">DSM 25924</strain>
    </source>
</reference>
<dbReference type="EMBL" id="JAURUO010000007">
    <property type="protein sequence ID" value="MDP9728617.1"/>
    <property type="molecule type" value="Genomic_DNA"/>
</dbReference>
<dbReference type="Proteomes" id="UP001229209">
    <property type="component" value="Unassembled WGS sequence"/>
</dbReference>
<keyword evidence="5" id="KW-1185">Reference proteome</keyword>
<proteinExistence type="predicted"/>
<evidence type="ECO:0000256" key="2">
    <source>
        <dbReference type="ARBA" id="ARBA00023150"/>
    </source>
</evidence>
<name>A0ABT9LWG2_9BACL</name>
<evidence type="ECO:0000313" key="5">
    <source>
        <dbReference type="Proteomes" id="UP001229209"/>
    </source>
</evidence>
<dbReference type="Pfam" id="PF00994">
    <property type="entry name" value="MoCF_biosynth"/>
    <property type="match status" value="1"/>
</dbReference>
<gene>
    <name evidence="4" type="ORF">J2S04_001567</name>
</gene>
<sequence>MPEQTRKFVVMTISDSCYAGKREDAGGPLLIQQIESLPLVLYEHLVLPDEEQFIAHSLKEYAAVPEVCLIATTGGTGISPRDVTPEATLSVIERPLPGMAEAMRQYSLNQTPFAMLSRQVVGVIRQTLIINFPGSPKAVNECFQVIQPVLLHTIDLIRGKTEHS</sequence>
<dbReference type="InterPro" id="IPR051920">
    <property type="entry name" value="MPT_Adenylyltrnsfr/MoaC-Rel"/>
</dbReference>
<dbReference type="RefSeq" id="WP_306954268.1">
    <property type="nucleotide sequence ID" value="NZ_JAURUO010000007.1"/>
</dbReference>
<dbReference type="Gene3D" id="3.40.980.10">
    <property type="entry name" value="MoaB/Mog-like domain"/>
    <property type="match status" value="1"/>
</dbReference>
<evidence type="ECO:0000313" key="4">
    <source>
        <dbReference type="EMBL" id="MDP9728617.1"/>
    </source>
</evidence>
<keyword evidence="2" id="KW-0501">Molybdenum cofactor biosynthesis</keyword>
<dbReference type="InterPro" id="IPR001453">
    <property type="entry name" value="MoaB/Mog_dom"/>
</dbReference>
<dbReference type="SMART" id="SM00852">
    <property type="entry name" value="MoCF_biosynth"/>
    <property type="match status" value="1"/>
</dbReference>
<dbReference type="CDD" id="cd00886">
    <property type="entry name" value="MogA_MoaB"/>
    <property type="match status" value="1"/>
</dbReference>
<protein>
    <submittedName>
        <fullName evidence="4">Molybdenum cofactor synthesis domain-containing protein</fullName>
    </submittedName>
</protein>
<organism evidence="4 5">
    <name type="scientific">Alicyclobacillus tolerans</name>
    <dbReference type="NCBI Taxonomy" id="90970"/>
    <lineage>
        <taxon>Bacteria</taxon>
        <taxon>Bacillati</taxon>
        <taxon>Bacillota</taxon>
        <taxon>Bacilli</taxon>
        <taxon>Bacillales</taxon>
        <taxon>Alicyclobacillaceae</taxon>
        <taxon>Alicyclobacillus</taxon>
    </lineage>
</organism>
<accession>A0ABT9LWG2</accession>
<evidence type="ECO:0000259" key="3">
    <source>
        <dbReference type="SMART" id="SM00852"/>
    </source>
</evidence>
<dbReference type="PANTHER" id="PTHR43764">
    <property type="entry name" value="MOLYBDENUM COFACTOR BIOSYNTHESIS"/>
    <property type="match status" value="1"/>
</dbReference>
<dbReference type="PANTHER" id="PTHR43764:SF1">
    <property type="entry name" value="MOLYBDOPTERIN MOLYBDOTRANSFERASE"/>
    <property type="match status" value="1"/>
</dbReference>
<dbReference type="InterPro" id="IPR036425">
    <property type="entry name" value="MoaB/Mog-like_dom_sf"/>
</dbReference>
<evidence type="ECO:0000256" key="1">
    <source>
        <dbReference type="ARBA" id="ARBA00005046"/>
    </source>
</evidence>
<feature type="domain" description="MoaB/Mog" evidence="3">
    <location>
        <begin position="9"/>
        <end position="153"/>
    </location>
</feature>
<comment type="caution">
    <text evidence="4">The sequence shown here is derived from an EMBL/GenBank/DDBJ whole genome shotgun (WGS) entry which is preliminary data.</text>
</comment>
<comment type="pathway">
    <text evidence="1">Cofactor biosynthesis; molybdopterin biosynthesis.</text>
</comment>